<proteinExistence type="predicted"/>
<dbReference type="EMBL" id="HBGG01015148">
    <property type="protein sequence ID" value="CAD9205498.1"/>
    <property type="molecule type" value="Transcribed_RNA"/>
</dbReference>
<gene>
    <name evidence="3" type="ORF">TCHU04912_LOCUS7734</name>
</gene>
<dbReference type="GO" id="GO:0008270">
    <property type="term" value="F:zinc ion binding"/>
    <property type="evidence" value="ECO:0007669"/>
    <property type="project" value="UniProtKB-KW"/>
</dbReference>
<name>A0A7S1SSS1_9CHLO</name>
<feature type="domain" description="SWIM-type" evidence="2">
    <location>
        <begin position="64"/>
        <end position="106"/>
    </location>
</feature>
<keyword evidence="1" id="KW-0863">Zinc-finger</keyword>
<keyword evidence="1" id="KW-0862">Zinc</keyword>
<evidence type="ECO:0000256" key="1">
    <source>
        <dbReference type="PROSITE-ProRule" id="PRU00325"/>
    </source>
</evidence>
<evidence type="ECO:0000313" key="3">
    <source>
        <dbReference type="EMBL" id="CAD9205498.1"/>
    </source>
</evidence>
<sequence>MDDGDLRDLDTRPFPFVDPDLADHPRFQTADELRAAAPAHQQEDVRCFEVNIMHTITDKTTNPYFVLLHDKVEGRECYMCHTCTCGYGVRCGVPCRHFWAVLRSSSEATFHQGLVNDLAPRGLPFSQRRLSITHPYPRQRTWQLTQNRKSRGGAECAGSIHSTTPGLILNARLAQRDIEAACIQHM</sequence>
<protein>
    <recommendedName>
        <fullName evidence="2">SWIM-type domain-containing protein</fullName>
    </recommendedName>
</protein>
<evidence type="ECO:0000259" key="2">
    <source>
        <dbReference type="PROSITE" id="PS50966"/>
    </source>
</evidence>
<reference evidence="3" key="1">
    <citation type="submission" date="2021-01" db="EMBL/GenBank/DDBJ databases">
        <authorList>
            <person name="Corre E."/>
            <person name="Pelletier E."/>
            <person name="Niang G."/>
            <person name="Scheremetjew M."/>
            <person name="Finn R."/>
            <person name="Kale V."/>
            <person name="Holt S."/>
            <person name="Cochrane G."/>
            <person name="Meng A."/>
            <person name="Brown T."/>
            <person name="Cohen L."/>
        </authorList>
    </citation>
    <scope>NUCLEOTIDE SEQUENCE</scope>
    <source>
        <strain evidence="3">PLY429</strain>
    </source>
</reference>
<accession>A0A7S1SSS1</accession>
<dbReference type="PROSITE" id="PS50966">
    <property type="entry name" value="ZF_SWIM"/>
    <property type="match status" value="1"/>
</dbReference>
<dbReference type="InterPro" id="IPR007527">
    <property type="entry name" value="Znf_SWIM"/>
</dbReference>
<dbReference type="AlphaFoldDB" id="A0A7S1SSS1"/>
<keyword evidence="1" id="KW-0479">Metal-binding</keyword>
<organism evidence="3">
    <name type="scientific">Tetraselmis chuii</name>
    <dbReference type="NCBI Taxonomy" id="63592"/>
    <lineage>
        <taxon>Eukaryota</taxon>
        <taxon>Viridiplantae</taxon>
        <taxon>Chlorophyta</taxon>
        <taxon>core chlorophytes</taxon>
        <taxon>Chlorodendrophyceae</taxon>
        <taxon>Chlorodendrales</taxon>
        <taxon>Chlorodendraceae</taxon>
        <taxon>Tetraselmis</taxon>
    </lineage>
</organism>